<evidence type="ECO:0000313" key="1">
    <source>
        <dbReference type="EMBL" id="KAF9921754.1"/>
    </source>
</evidence>
<evidence type="ECO:0000313" key="2">
    <source>
        <dbReference type="Proteomes" id="UP000749646"/>
    </source>
</evidence>
<organism evidence="1 2">
    <name type="scientific">Modicella reniformis</name>
    <dbReference type="NCBI Taxonomy" id="1440133"/>
    <lineage>
        <taxon>Eukaryota</taxon>
        <taxon>Fungi</taxon>
        <taxon>Fungi incertae sedis</taxon>
        <taxon>Mucoromycota</taxon>
        <taxon>Mortierellomycotina</taxon>
        <taxon>Mortierellomycetes</taxon>
        <taxon>Mortierellales</taxon>
        <taxon>Mortierellaceae</taxon>
        <taxon>Modicella</taxon>
    </lineage>
</organism>
<proteinExistence type="predicted"/>
<dbReference type="AlphaFoldDB" id="A0A9P6LQ11"/>
<keyword evidence="2" id="KW-1185">Reference proteome</keyword>
<protein>
    <submittedName>
        <fullName evidence="1">Uncharacterized protein</fullName>
    </submittedName>
</protein>
<sequence>MALSFPLNNAPYGLLAIAAALNAPDGTLNLLPVSPEVSTVTTLVSKGAVKPTKLSGQVAIARFLVRTFAPVGKALYDESNLTLTTAQDNLLDIVRQTIFTPKHITTLGTTANASSTSFLLSADNPLLADYVVWGTITAYTKSHSLLANLKDLGKFTAWIARMDQRPECQKAISIVDKAVKETNEALASEAVTAASEKAKLGSVVE</sequence>
<dbReference type="SUPFAM" id="SSF47616">
    <property type="entry name" value="GST C-terminal domain-like"/>
    <property type="match status" value="1"/>
</dbReference>
<dbReference type="Proteomes" id="UP000749646">
    <property type="component" value="Unassembled WGS sequence"/>
</dbReference>
<accession>A0A9P6LQ11</accession>
<name>A0A9P6LQ11_9FUNG</name>
<comment type="caution">
    <text evidence="1">The sequence shown here is derived from an EMBL/GenBank/DDBJ whole genome shotgun (WGS) entry which is preliminary data.</text>
</comment>
<dbReference type="InterPro" id="IPR036282">
    <property type="entry name" value="Glutathione-S-Trfase_C_sf"/>
</dbReference>
<dbReference type="EMBL" id="JAAAHW010010969">
    <property type="protein sequence ID" value="KAF9921754.1"/>
    <property type="molecule type" value="Genomic_DNA"/>
</dbReference>
<dbReference type="OrthoDB" id="5422663at2759"/>
<dbReference type="Gene3D" id="1.20.1050.130">
    <property type="match status" value="1"/>
</dbReference>
<reference evidence="1" key="1">
    <citation type="journal article" date="2020" name="Fungal Divers.">
        <title>Resolving the Mortierellaceae phylogeny through synthesis of multi-gene phylogenetics and phylogenomics.</title>
        <authorList>
            <person name="Vandepol N."/>
            <person name="Liber J."/>
            <person name="Desiro A."/>
            <person name="Na H."/>
            <person name="Kennedy M."/>
            <person name="Barry K."/>
            <person name="Grigoriev I.V."/>
            <person name="Miller A.N."/>
            <person name="O'Donnell K."/>
            <person name="Stajich J.E."/>
            <person name="Bonito G."/>
        </authorList>
    </citation>
    <scope>NUCLEOTIDE SEQUENCE</scope>
    <source>
        <strain evidence="1">MES-2147</strain>
    </source>
</reference>
<feature type="non-terminal residue" evidence="1">
    <location>
        <position position="205"/>
    </location>
</feature>
<gene>
    <name evidence="1" type="ORF">BGZ65_010092</name>
</gene>